<dbReference type="Proteomes" id="UP000007054">
    <property type="component" value="Chromosome"/>
</dbReference>
<dbReference type="HOGENOM" id="CLU_191312_0_0_9"/>
<dbReference type="PATRIC" id="fig|213810.4.peg.1499"/>
<sequence>MSQEDVTRKQAAAVPELQGKAKHGNVPANPIIAGTHAPALKVYHSTPHKGEKPISAAYSTIDTDLALDNLENDLTAADLQDL</sequence>
<reference evidence="2" key="1">
    <citation type="submission" date="2010-03" db="EMBL/GenBank/DDBJ databases">
        <title>The genome sequence of Ruminococcus sp. 18P13.</title>
        <authorList>
            <consortium name="metaHIT consortium -- http://www.metahit.eu/"/>
            <person name="Pajon A."/>
            <person name="Turner K."/>
            <person name="Parkhill J."/>
            <person name="Bernalier A."/>
        </authorList>
    </citation>
    <scope>NUCLEOTIDE SEQUENCE [LARGE SCALE GENOMIC DNA]</scope>
    <source>
        <strain evidence="2">Type strain: 18P13</strain>
    </source>
</reference>
<protein>
    <submittedName>
        <fullName evidence="2">Uncharacterized protein</fullName>
    </submittedName>
</protein>
<evidence type="ECO:0000313" key="3">
    <source>
        <dbReference type="Proteomes" id="UP000007054"/>
    </source>
</evidence>
<dbReference type="OrthoDB" id="1734461at2"/>
<gene>
    <name evidence="2" type="ordered locus">RUM_16000</name>
</gene>
<evidence type="ECO:0000313" key="2">
    <source>
        <dbReference type="EMBL" id="CBL17687.1"/>
    </source>
</evidence>
<dbReference type="KEGG" id="rch:RUM_16000"/>
<name>D4LDJ2_RUMC1</name>
<accession>D4LDJ2</accession>
<dbReference type="STRING" id="213810.RUM_16000"/>
<proteinExistence type="predicted"/>
<feature type="region of interest" description="Disordered" evidence="1">
    <location>
        <begin position="1"/>
        <end position="31"/>
    </location>
</feature>
<evidence type="ECO:0000256" key="1">
    <source>
        <dbReference type="SAM" id="MobiDB-lite"/>
    </source>
</evidence>
<keyword evidence="3" id="KW-1185">Reference proteome</keyword>
<dbReference type="AlphaFoldDB" id="D4LDJ2"/>
<dbReference type="BioCyc" id="RCHA213810:RUM_RS07785-MONOMER"/>
<dbReference type="RefSeq" id="WP_015558593.1">
    <property type="nucleotide sequence ID" value="NC_021039.1"/>
</dbReference>
<reference evidence="2" key="2">
    <citation type="submission" date="2010-03" db="EMBL/GenBank/DDBJ databases">
        <authorList>
            <person name="Pajon A."/>
        </authorList>
    </citation>
    <scope>NUCLEOTIDE SEQUENCE</scope>
    <source>
        <strain evidence="2">Type strain: 18P13</strain>
    </source>
</reference>
<dbReference type="EMBL" id="FP929052">
    <property type="protein sequence ID" value="CBL17687.1"/>
    <property type="molecule type" value="Genomic_DNA"/>
</dbReference>
<organism evidence="2 3">
    <name type="scientific">Ruminococcus champanellensis (strain DSM 18848 / JCM 17042 / KCTC 15320 / 18P13)</name>
    <dbReference type="NCBI Taxonomy" id="213810"/>
    <lineage>
        <taxon>Bacteria</taxon>
        <taxon>Bacillati</taxon>
        <taxon>Bacillota</taxon>
        <taxon>Clostridia</taxon>
        <taxon>Eubacteriales</taxon>
        <taxon>Oscillospiraceae</taxon>
        <taxon>Ruminococcus</taxon>
    </lineage>
</organism>
<dbReference type="GeneID" id="83156313"/>